<comment type="caution">
    <text evidence="5">The sequence shown here is derived from an EMBL/GenBank/DDBJ whole genome shotgun (WGS) entry which is preliminary data.</text>
</comment>
<organism evidence="5 6">
    <name type="scientific">Streptomyces corchorusii</name>
    <name type="common">Streptomyces chibaensis</name>
    <dbReference type="NCBI Taxonomy" id="1903"/>
    <lineage>
        <taxon>Bacteria</taxon>
        <taxon>Bacillati</taxon>
        <taxon>Actinomycetota</taxon>
        <taxon>Actinomycetes</taxon>
        <taxon>Kitasatosporales</taxon>
        <taxon>Streptomycetaceae</taxon>
        <taxon>Streptomyces</taxon>
    </lineage>
</organism>
<dbReference type="PANTHER" id="PTHR24276">
    <property type="entry name" value="POLYSERASE-RELATED"/>
    <property type="match status" value="1"/>
</dbReference>
<dbReference type="SMART" id="SM00020">
    <property type="entry name" value="Tryp_SPc"/>
    <property type="match status" value="1"/>
</dbReference>
<gene>
    <name evidence="5" type="ORF">AQJ11_38835</name>
</gene>
<evidence type="ECO:0000256" key="2">
    <source>
        <dbReference type="ARBA" id="ARBA00023157"/>
    </source>
</evidence>
<dbReference type="SUPFAM" id="SSF50494">
    <property type="entry name" value="Trypsin-like serine proteases"/>
    <property type="match status" value="1"/>
</dbReference>
<dbReference type="Gene3D" id="2.40.10.10">
    <property type="entry name" value="Trypsin-like serine proteases"/>
    <property type="match status" value="1"/>
</dbReference>
<keyword evidence="3" id="KW-0732">Signal</keyword>
<reference evidence="5 6" key="1">
    <citation type="submission" date="2015-10" db="EMBL/GenBank/DDBJ databases">
        <title>Draft genome sequence of Streptomyces corchorusii DSM 40340, type strain for the species Streptomyces corchorusii.</title>
        <authorList>
            <person name="Ruckert C."/>
            <person name="Winkler A."/>
            <person name="Kalinowski J."/>
            <person name="Kampfer P."/>
            <person name="Glaeser S."/>
        </authorList>
    </citation>
    <scope>NUCLEOTIDE SEQUENCE [LARGE SCALE GENOMIC DNA]</scope>
    <source>
        <strain evidence="5 6">DSM 40340</strain>
    </source>
</reference>
<keyword evidence="6" id="KW-1185">Reference proteome</keyword>
<dbReference type="InterPro" id="IPR001254">
    <property type="entry name" value="Trypsin_dom"/>
</dbReference>
<dbReference type="PRINTS" id="PR00722">
    <property type="entry name" value="CHYMOTRYPSIN"/>
</dbReference>
<sequence length="242" mass="25569">MLSKMRAYGAICAFVAFLLAMAEPASAIQGGTVSKHGPWAVRVYIDGEPSCTGTVVAPEWVITAGHCVRYDNWDITFRVGSLDQRHGKVVRRVENGTVFASGADVALVRVPRLDVQPIGLGTGASVKVGRSVRSYGWGATCAPPRSEGSCQSNVLKQAQVTIVKHADKRCDLLVGTGDFCVQRGTGLPAGGDSGGPATAFDKAGREVLVGVLSASDRTEVASFGDVTRLRSWIKWVIRTGGH</sequence>
<dbReference type="PROSITE" id="PS00134">
    <property type="entry name" value="TRYPSIN_HIS"/>
    <property type="match status" value="1"/>
</dbReference>
<evidence type="ECO:0000256" key="1">
    <source>
        <dbReference type="ARBA" id="ARBA00007664"/>
    </source>
</evidence>
<name>A0A101PT55_STRCK</name>
<feature type="signal peptide" evidence="3">
    <location>
        <begin position="1"/>
        <end position="27"/>
    </location>
</feature>
<feature type="chain" id="PRO_5007103051" evidence="3">
    <location>
        <begin position="28"/>
        <end position="242"/>
    </location>
</feature>
<evidence type="ECO:0000313" key="5">
    <source>
        <dbReference type="EMBL" id="KUN17222.1"/>
    </source>
</evidence>
<dbReference type="PROSITE" id="PS50240">
    <property type="entry name" value="TRYPSIN_DOM"/>
    <property type="match status" value="1"/>
</dbReference>
<protein>
    <submittedName>
        <fullName evidence="5">Hydrolase</fullName>
    </submittedName>
</protein>
<dbReference type="Proteomes" id="UP000053398">
    <property type="component" value="Unassembled WGS sequence"/>
</dbReference>
<evidence type="ECO:0000256" key="3">
    <source>
        <dbReference type="SAM" id="SignalP"/>
    </source>
</evidence>
<dbReference type="GO" id="GO:0006508">
    <property type="term" value="P:proteolysis"/>
    <property type="evidence" value="ECO:0007669"/>
    <property type="project" value="InterPro"/>
</dbReference>
<dbReference type="InterPro" id="IPR050430">
    <property type="entry name" value="Peptidase_S1"/>
</dbReference>
<dbReference type="GO" id="GO:0004252">
    <property type="term" value="F:serine-type endopeptidase activity"/>
    <property type="evidence" value="ECO:0007669"/>
    <property type="project" value="InterPro"/>
</dbReference>
<dbReference type="InterPro" id="IPR009003">
    <property type="entry name" value="Peptidase_S1_PA"/>
</dbReference>
<dbReference type="InterPro" id="IPR043504">
    <property type="entry name" value="Peptidase_S1_PA_chymotrypsin"/>
</dbReference>
<dbReference type="InterPro" id="IPR018114">
    <property type="entry name" value="TRYPSIN_HIS"/>
</dbReference>
<evidence type="ECO:0000259" key="4">
    <source>
        <dbReference type="PROSITE" id="PS50240"/>
    </source>
</evidence>
<dbReference type="InterPro" id="IPR001314">
    <property type="entry name" value="Peptidase_S1A"/>
</dbReference>
<evidence type="ECO:0000313" key="6">
    <source>
        <dbReference type="Proteomes" id="UP000053398"/>
    </source>
</evidence>
<proteinExistence type="inferred from homology"/>
<accession>A0A101PT55</accession>
<dbReference type="AlphaFoldDB" id="A0A101PT55"/>
<dbReference type="EMBL" id="LMWP01000050">
    <property type="protein sequence ID" value="KUN17222.1"/>
    <property type="molecule type" value="Genomic_DNA"/>
</dbReference>
<keyword evidence="5" id="KW-0378">Hydrolase</keyword>
<dbReference type="PANTHER" id="PTHR24276:SF91">
    <property type="entry name" value="AT26814P-RELATED"/>
    <property type="match status" value="1"/>
</dbReference>
<dbReference type="Pfam" id="PF00089">
    <property type="entry name" value="Trypsin"/>
    <property type="match status" value="1"/>
</dbReference>
<comment type="similarity">
    <text evidence="1">Belongs to the peptidase S1 family.</text>
</comment>
<feature type="domain" description="Peptidase S1" evidence="4">
    <location>
        <begin position="28"/>
        <end position="238"/>
    </location>
</feature>
<keyword evidence="2" id="KW-1015">Disulfide bond</keyword>